<name>A0A1Y2IAS5_TRAC3</name>
<feature type="region of interest" description="Disordered" evidence="1">
    <location>
        <begin position="47"/>
        <end position="77"/>
    </location>
</feature>
<protein>
    <submittedName>
        <fullName evidence="2">Uncharacterized protein</fullName>
    </submittedName>
</protein>
<evidence type="ECO:0000313" key="2">
    <source>
        <dbReference type="EMBL" id="OSC98235.1"/>
    </source>
</evidence>
<dbReference type="Proteomes" id="UP000193067">
    <property type="component" value="Unassembled WGS sequence"/>
</dbReference>
<organism evidence="2 3">
    <name type="scientific">Trametes coccinea (strain BRFM310)</name>
    <name type="common">Pycnoporus coccineus</name>
    <dbReference type="NCBI Taxonomy" id="1353009"/>
    <lineage>
        <taxon>Eukaryota</taxon>
        <taxon>Fungi</taxon>
        <taxon>Dikarya</taxon>
        <taxon>Basidiomycota</taxon>
        <taxon>Agaricomycotina</taxon>
        <taxon>Agaricomycetes</taxon>
        <taxon>Polyporales</taxon>
        <taxon>Polyporaceae</taxon>
        <taxon>Trametes</taxon>
    </lineage>
</organism>
<gene>
    <name evidence="2" type="ORF">PYCCODRAFT_1011680</name>
</gene>
<evidence type="ECO:0000313" key="3">
    <source>
        <dbReference type="Proteomes" id="UP000193067"/>
    </source>
</evidence>
<accession>A0A1Y2IAS5</accession>
<reference evidence="2 3" key="1">
    <citation type="journal article" date="2015" name="Biotechnol. Biofuels">
        <title>Enhanced degradation of softwood versus hardwood by the white-rot fungus Pycnoporus coccineus.</title>
        <authorList>
            <person name="Couturier M."/>
            <person name="Navarro D."/>
            <person name="Chevret D."/>
            <person name="Henrissat B."/>
            <person name="Piumi F."/>
            <person name="Ruiz-Duenas F.J."/>
            <person name="Martinez A.T."/>
            <person name="Grigoriev I.V."/>
            <person name="Riley R."/>
            <person name="Lipzen A."/>
            <person name="Berrin J.G."/>
            <person name="Master E.R."/>
            <person name="Rosso M.N."/>
        </authorList>
    </citation>
    <scope>NUCLEOTIDE SEQUENCE [LARGE SCALE GENOMIC DNA]</scope>
    <source>
        <strain evidence="2 3">BRFM310</strain>
    </source>
</reference>
<proteinExistence type="predicted"/>
<keyword evidence="3" id="KW-1185">Reference proteome</keyword>
<dbReference type="AlphaFoldDB" id="A0A1Y2IAS5"/>
<dbReference type="EMBL" id="KZ084140">
    <property type="protein sequence ID" value="OSC98235.1"/>
    <property type="molecule type" value="Genomic_DNA"/>
</dbReference>
<evidence type="ECO:0000256" key="1">
    <source>
        <dbReference type="SAM" id="MobiDB-lite"/>
    </source>
</evidence>
<dbReference type="OrthoDB" id="2758081at2759"/>
<sequence>MFGTGNEDINYIVKILDPETQELLIYERLLCHLDDPANHTVPSSLARTAAPGAPTTLSSTHAAARADDTHSPHVLQV</sequence>